<dbReference type="InterPro" id="IPR036291">
    <property type="entry name" value="NAD(P)-bd_dom_sf"/>
</dbReference>
<dbReference type="PANTHER" id="PTHR43477">
    <property type="entry name" value="DIHYDROANTICAPSIN 7-DEHYDROGENASE"/>
    <property type="match status" value="1"/>
</dbReference>
<dbReference type="PRINTS" id="PR01397">
    <property type="entry name" value="DHBDHDRGNASE"/>
</dbReference>
<protein>
    <recommendedName>
        <fullName evidence="6">NAD(P)-binding protein</fullName>
    </recommendedName>
</protein>
<dbReference type="AlphaFoldDB" id="A0A510NWI5"/>
<dbReference type="Pfam" id="PF23441">
    <property type="entry name" value="SDR"/>
    <property type="match status" value="1"/>
</dbReference>
<sequence length="196" mass="20778">MDTRKYGSKLAGKHILVFGGMSGIGFCVAEAALEQGANVFISGSSPAKLASALKNLLEAYPTTKENLNSILISATELSKIDHIVFTSGNLHLAHVSRIQIDQVYAAGVVRFLVPIIIAKLSSTFLQAGPESSITFTGGAGSQRPPPNFAIAGAYTPGLEGLTEPAAPRADYLKCWKARQRLGGLVDLKMSLKLTFM</sequence>
<dbReference type="Gene3D" id="3.40.50.720">
    <property type="entry name" value="NAD(P)-binding Rossmann-like Domain"/>
    <property type="match status" value="1"/>
</dbReference>
<accession>A0A510NWI5</accession>
<name>A0A510NWI5_TALPI</name>
<dbReference type="PANTHER" id="PTHR43477:SF1">
    <property type="entry name" value="DIHYDROANTICAPSIN 7-DEHYDROGENASE"/>
    <property type="match status" value="1"/>
</dbReference>
<evidence type="ECO:0008006" key="6">
    <source>
        <dbReference type="Google" id="ProtNLM"/>
    </source>
</evidence>
<organism evidence="4 5">
    <name type="scientific">Talaromyces pinophilus</name>
    <name type="common">Penicillium pinophilum</name>
    <dbReference type="NCBI Taxonomy" id="128442"/>
    <lineage>
        <taxon>Eukaryota</taxon>
        <taxon>Fungi</taxon>
        <taxon>Dikarya</taxon>
        <taxon>Ascomycota</taxon>
        <taxon>Pezizomycotina</taxon>
        <taxon>Eurotiomycetes</taxon>
        <taxon>Eurotiomycetidae</taxon>
        <taxon>Eurotiales</taxon>
        <taxon>Trichocomaceae</taxon>
        <taxon>Talaromyces</taxon>
        <taxon>Talaromyces sect. Talaromyces</taxon>
    </lineage>
</organism>
<evidence type="ECO:0000313" key="5">
    <source>
        <dbReference type="Proteomes" id="UP000053095"/>
    </source>
</evidence>
<evidence type="ECO:0000256" key="2">
    <source>
        <dbReference type="ARBA" id="ARBA00022857"/>
    </source>
</evidence>
<dbReference type="GO" id="GO:0019290">
    <property type="term" value="P:siderophore biosynthetic process"/>
    <property type="evidence" value="ECO:0007669"/>
    <property type="project" value="InterPro"/>
</dbReference>
<gene>
    <name evidence="4" type="ORF">TCE0_018r05863</name>
</gene>
<dbReference type="GO" id="GO:0008667">
    <property type="term" value="F:2,3-dihydro-2,3-dihydroxybenzoate dehydrogenase activity"/>
    <property type="evidence" value="ECO:0007669"/>
    <property type="project" value="InterPro"/>
</dbReference>
<evidence type="ECO:0000256" key="1">
    <source>
        <dbReference type="ARBA" id="ARBA00006484"/>
    </source>
</evidence>
<dbReference type="InterPro" id="IPR003560">
    <property type="entry name" value="DHB_DH"/>
</dbReference>
<dbReference type="InterPro" id="IPR057571">
    <property type="entry name" value="SDR_PhqE-like"/>
</dbReference>
<dbReference type="Proteomes" id="UP000053095">
    <property type="component" value="Unassembled WGS sequence"/>
</dbReference>
<dbReference type="EMBL" id="DF933814">
    <property type="protein sequence ID" value="GAM36630.1"/>
    <property type="molecule type" value="Genomic_DNA"/>
</dbReference>
<dbReference type="InterPro" id="IPR051122">
    <property type="entry name" value="SDR_DHRS6-like"/>
</dbReference>
<proteinExistence type="inferred from homology"/>
<comment type="similarity">
    <text evidence="1">Belongs to the short-chain dehydrogenases/reductases (SDR) family.</text>
</comment>
<keyword evidence="3" id="KW-0560">Oxidoreductase</keyword>
<dbReference type="SUPFAM" id="SSF51735">
    <property type="entry name" value="NAD(P)-binding Rossmann-fold domains"/>
    <property type="match status" value="1"/>
</dbReference>
<evidence type="ECO:0000313" key="4">
    <source>
        <dbReference type="EMBL" id="GAM36630.1"/>
    </source>
</evidence>
<keyword evidence="5" id="KW-1185">Reference proteome</keyword>
<evidence type="ECO:0000256" key="3">
    <source>
        <dbReference type="ARBA" id="ARBA00023002"/>
    </source>
</evidence>
<reference evidence="5" key="1">
    <citation type="journal article" date="2015" name="Genome Announc.">
        <title>Draft genome sequence of Talaromyces cellulolyticus strain Y-94, a source of lignocellulosic biomass-degrading enzymes.</title>
        <authorList>
            <person name="Fujii T."/>
            <person name="Koike H."/>
            <person name="Sawayama S."/>
            <person name="Yano S."/>
            <person name="Inoue H."/>
        </authorList>
    </citation>
    <scope>NUCLEOTIDE SEQUENCE [LARGE SCALE GENOMIC DNA]</scope>
    <source>
        <strain evidence="5">Y-94</strain>
    </source>
</reference>
<keyword evidence="2" id="KW-0521">NADP</keyword>